<gene>
    <name evidence="3" type="ORF">UFOPK3444_00470</name>
</gene>
<evidence type="ECO:0000256" key="1">
    <source>
        <dbReference type="SAM" id="MobiDB-lite"/>
    </source>
</evidence>
<dbReference type="Pfam" id="PF02190">
    <property type="entry name" value="LON_substr_bdg"/>
    <property type="match status" value="1"/>
</dbReference>
<feature type="region of interest" description="Disordered" evidence="1">
    <location>
        <begin position="200"/>
        <end position="220"/>
    </location>
</feature>
<feature type="compositionally biased region" description="Basic and acidic residues" evidence="1">
    <location>
        <begin position="206"/>
        <end position="220"/>
    </location>
</feature>
<dbReference type="InterPro" id="IPR015947">
    <property type="entry name" value="PUA-like_sf"/>
</dbReference>
<accession>A0A6J7D6X7</accession>
<proteinExistence type="predicted"/>
<dbReference type="PANTHER" id="PTHR46732">
    <property type="entry name" value="ATP-DEPENDENT PROTEASE LA (LON) DOMAIN PROTEIN"/>
    <property type="match status" value="1"/>
</dbReference>
<name>A0A6J7D6X7_9ZZZZ</name>
<evidence type="ECO:0000313" key="3">
    <source>
        <dbReference type="EMBL" id="CAB4866276.1"/>
    </source>
</evidence>
<dbReference type="EMBL" id="CAFBLU010000005">
    <property type="protein sequence ID" value="CAB4866276.1"/>
    <property type="molecule type" value="Genomic_DNA"/>
</dbReference>
<organism evidence="3">
    <name type="scientific">freshwater metagenome</name>
    <dbReference type="NCBI Taxonomy" id="449393"/>
    <lineage>
        <taxon>unclassified sequences</taxon>
        <taxon>metagenomes</taxon>
        <taxon>ecological metagenomes</taxon>
    </lineage>
</organism>
<dbReference type="PANTHER" id="PTHR46732:SF8">
    <property type="entry name" value="ATP-DEPENDENT PROTEASE LA (LON) DOMAIN PROTEIN"/>
    <property type="match status" value="1"/>
</dbReference>
<feature type="domain" description="Lon N-terminal" evidence="2">
    <location>
        <begin position="8"/>
        <end position="183"/>
    </location>
</feature>
<dbReference type="InterPro" id="IPR046336">
    <property type="entry name" value="Lon_prtase_N_sf"/>
</dbReference>
<dbReference type="Gene3D" id="2.30.130.40">
    <property type="entry name" value="LON domain-like"/>
    <property type="match status" value="1"/>
</dbReference>
<reference evidence="3" key="1">
    <citation type="submission" date="2020-05" db="EMBL/GenBank/DDBJ databases">
        <authorList>
            <person name="Chiriac C."/>
            <person name="Salcher M."/>
            <person name="Ghai R."/>
            <person name="Kavagutti S V."/>
        </authorList>
    </citation>
    <scope>NUCLEOTIDE SEQUENCE</scope>
</reference>
<evidence type="ECO:0000259" key="2">
    <source>
        <dbReference type="SMART" id="SM00464"/>
    </source>
</evidence>
<sequence length="220" mass="24160">MADTVETDFPLFPLGLVALPEEPIPLHIFEERYKTMIGLCVAEDKEFGIVWASEDETRDVGCAVVVEQVVEQSDDGRLNIICRGTRPFRLLDRNDNLPYPAGSVVFLEDTPASGDASAATTRTVYSDLYTQATERVISGEDLEQMTAYDMASTVDFGLEAKQTLLELRDEAARLGLLERLFKAALKRVTMLGKAEALGGSNGRVRFGTDDEPHDASPPES</sequence>
<dbReference type="AlphaFoldDB" id="A0A6J7D6X7"/>
<dbReference type="SMART" id="SM00464">
    <property type="entry name" value="LON"/>
    <property type="match status" value="1"/>
</dbReference>
<dbReference type="SUPFAM" id="SSF88697">
    <property type="entry name" value="PUA domain-like"/>
    <property type="match status" value="1"/>
</dbReference>
<dbReference type="InterPro" id="IPR003111">
    <property type="entry name" value="Lon_prtase_N"/>
</dbReference>
<protein>
    <submittedName>
        <fullName evidence="3">Unannotated protein</fullName>
    </submittedName>
</protein>